<dbReference type="WBParaSite" id="PSAMB.scaffold4356size14916.g24119.t1">
    <property type="protein sequence ID" value="PSAMB.scaffold4356size14916.g24119.t1"/>
    <property type="gene ID" value="PSAMB.scaffold4356size14916.g24119"/>
</dbReference>
<proteinExistence type="predicted"/>
<sequence>MPPESEEANASNEPYMIDEEEEHLGGKLFETVRDLVVYAPDDVLHALMASCPESFAWFVDGSKRESRPSKHTMEREAQTIINYLFDHCL</sequence>
<organism evidence="1 2">
    <name type="scientific">Plectus sambesii</name>
    <dbReference type="NCBI Taxonomy" id="2011161"/>
    <lineage>
        <taxon>Eukaryota</taxon>
        <taxon>Metazoa</taxon>
        <taxon>Ecdysozoa</taxon>
        <taxon>Nematoda</taxon>
        <taxon>Chromadorea</taxon>
        <taxon>Plectida</taxon>
        <taxon>Plectina</taxon>
        <taxon>Plectoidea</taxon>
        <taxon>Plectidae</taxon>
        <taxon>Plectus</taxon>
    </lineage>
</organism>
<dbReference type="AlphaFoldDB" id="A0A914WIJ5"/>
<reference evidence="2" key="1">
    <citation type="submission" date="2022-11" db="UniProtKB">
        <authorList>
            <consortium name="WormBaseParasite"/>
        </authorList>
    </citation>
    <scope>IDENTIFICATION</scope>
</reference>
<evidence type="ECO:0000313" key="1">
    <source>
        <dbReference type="Proteomes" id="UP000887566"/>
    </source>
</evidence>
<dbReference type="Proteomes" id="UP000887566">
    <property type="component" value="Unplaced"/>
</dbReference>
<keyword evidence="1" id="KW-1185">Reference proteome</keyword>
<name>A0A914WIJ5_9BILA</name>
<protein>
    <submittedName>
        <fullName evidence="2">Uncharacterized protein</fullName>
    </submittedName>
</protein>
<accession>A0A914WIJ5</accession>
<evidence type="ECO:0000313" key="2">
    <source>
        <dbReference type="WBParaSite" id="PSAMB.scaffold4356size14916.g24119.t1"/>
    </source>
</evidence>